<dbReference type="PANTHER" id="PTHR43401">
    <property type="entry name" value="L-THREONINE 3-DEHYDROGENASE"/>
    <property type="match status" value="1"/>
</dbReference>
<evidence type="ECO:0000259" key="2">
    <source>
        <dbReference type="Pfam" id="PF00107"/>
    </source>
</evidence>
<dbReference type="Pfam" id="PF00107">
    <property type="entry name" value="ADH_zinc_N"/>
    <property type="match status" value="1"/>
</dbReference>
<evidence type="ECO:0000313" key="4">
    <source>
        <dbReference type="EMBL" id="TPW31884.1"/>
    </source>
</evidence>
<reference evidence="4 5" key="1">
    <citation type="submission" date="2019-06" db="EMBL/GenBank/DDBJ databases">
        <authorList>
            <person name="Li M."/>
        </authorList>
    </citation>
    <scope>NUCLEOTIDE SEQUENCE [LARGE SCALE GENOMIC DNA]</scope>
    <source>
        <strain evidence="4 5">BGMRC6574</strain>
    </source>
</reference>
<gene>
    <name evidence="4" type="ORF">FJU11_02685</name>
</gene>
<accession>A0A506UFM1</accession>
<keyword evidence="1" id="KW-0560">Oxidoreductase</keyword>
<dbReference type="InterPro" id="IPR013149">
    <property type="entry name" value="ADH-like_C"/>
</dbReference>
<dbReference type="Proteomes" id="UP000320314">
    <property type="component" value="Unassembled WGS sequence"/>
</dbReference>
<comment type="caution">
    <text evidence="4">The sequence shown here is derived from an EMBL/GenBank/DDBJ whole genome shotgun (WGS) entry which is preliminary data.</text>
</comment>
<proteinExistence type="predicted"/>
<dbReference type="GO" id="GO:0016491">
    <property type="term" value="F:oxidoreductase activity"/>
    <property type="evidence" value="ECO:0007669"/>
    <property type="project" value="UniProtKB-KW"/>
</dbReference>
<dbReference type="Pfam" id="PF08240">
    <property type="entry name" value="ADH_N"/>
    <property type="match status" value="1"/>
</dbReference>
<keyword evidence="5" id="KW-1185">Reference proteome</keyword>
<dbReference type="InterPro" id="IPR011032">
    <property type="entry name" value="GroES-like_sf"/>
</dbReference>
<dbReference type="InterPro" id="IPR036291">
    <property type="entry name" value="NAD(P)-bd_dom_sf"/>
</dbReference>
<dbReference type="Gene3D" id="3.90.180.10">
    <property type="entry name" value="Medium-chain alcohol dehydrogenases, catalytic domain"/>
    <property type="match status" value="1"/>
</dbReference>
<dbReference type="SUPFAM" id="SSF51735">
    <property type="entry name" value="NAD(P)-binding Rossmann-fold domains"/>
    <property type="match status" value="1"/>
</dbReference>
<organism evidence="4 5">
    <name type="scientific">Pararhizobium mangrovi</name>
    <dbReference type="NCBI Taxonomy" id="2590452"/>
    <lineage>
        <taxon>Bacteria</taxon>
        <taxon>Pseudomonadati</taxon>
        <taxon>Pseudomonadota</taxon>
        <taxon>Alphaproteobacteria</taxon>
        <taxon>Hyphomicrobiales</taxon>
        <taxon>Rhizobiaceae</taxon>
        <taxon>Rhizobium/Agrobacterium group</taxon>
        <taxon>Pararhizobium</taxon>
    </lineage>
</organism>
<evidence type="ECO:0000256" key="1">
    <source>
        <dbReference type="ARBA" id="ARBA00023002"/>
    </source>
</evidence>
<feature type="domain" description="Alcohol dehydrogenase-like C-terminal" evidence="2">
    <location>
        <begin position="176"/>
        <end position="292"/>
    </location>
</feature>
<protein>
    <submittedName>
        <fullName evidence="4">Zinc-binding dehydrogenase</fullName>
    </submittedName>
</protein>
<dbReference type="SUPFAM" id="SSF50129">
    <property type="entry name" value="GroES-like"/>
    <property type="match status" value="1"/>
</dbReference>
<evidence type="ECO:0000259" key="3">
    <source>
        <dbReference type="Pfam" id="PF08240"/>
    </source>
</evidence>
<evidence type="ECO:0000313" key="5">
    <source>
        <dbReference type="Proteomes" id="UP000320314"/>
    </source>
</evidence>
<sequence length="335" mass="36766">MNSDNHSTMRAAVFHGDERITVETVPMPQPATGEALVRVLRTALCGSDFKLWHKGAEHTAGHEIFGRVDQPGHPLHGQRCAVYIPLHCGHCEACRAGDTQMCVEISSLIGWNRGGGYGEYVAVPDNCLLPVPDDIDDDLAPLLLDTIGTSAHAVREASRVVPAAQGSDVLVCGAGPVGLGVILALKALGHARIHVSDPNPVREAIAVDFGATAHPTGSREKRFKLIVECSGAHAARNLAIELVLPKGAIVLVGENAEPWTITEDKVFRRKDFVMMRTFYFPKHDFEPNLELLRAHRDRYRRLVDDAFALDLLPERFSRFAEGRLIKPVLAFEEER</sequence>
<dbReference type="EMBL" id="VHLH01000003">
    <property type="protein sequence ID" value="TPW31884.1"/>
    <property type="molecule type" value="Genomic_DNA"/>
</dbReference>
<dbReference type="Gene3D" id="3.40.50.720">
    <property type="entry name" value="NAD(P)-binding Rossmann-like Domain"/>
    <property type="match status" value="1"/>
</dbReference>
<dbReference type="OrthoDB" id="5295340at2"/>
<feature type="domain" description="Alcohol dehydrogenase-like N-terminal" evidence="3">
    <location>
        <begin position="33"/>
        <end position="133"/>
    </location>
</feature>
<dbReference type="RefSeq" id="WP_141165481.1">
    <property type="nucleotide sequence ID" value="NZ_VHLH01000003.1"/>
</dbReference>
<name>A0A506UFM1_9HYPH</name>
<dbReference type="InterPro" id="IPR050129">
    <property type="entry name" value="Zn_alcohol_dh"/>
</dbReference>
<dbReference type="InterPro" id="IPR013154">
    <property type="entry name" value="ADH-like_N"/>
</dbReference>
<dbReference type="PANTHER" id="PTHR43401:SF2">
    <property type="entry name" value="L-THREONINE 3-DEHYDROGENASE"/>
    <property type="match status" value="1"/>
</dbReference>
<dbReference type="AlphaFoldDB" id="A0A506UFM1"/>